<protein>
    <submittedName>
        <fullName evidence="1">Protein EXORDIUM</fullName>
    </submittedName>
</protein>
<evidence type="ECO:0000313" key="1">
    <source>
        <dbReference type="EMBL" id="KAI8014652.1"/>
    </source>
</evidence>
<sequence>MVLFFPKIPINLIWYGNFKPSQRAIVSDFITSLSSSPSRNNPSVAAWWSTTAKYYHLAAAKSKKPSSLSLSPGNQILDESYSLGKSLTQTQIEQLASKGVGRTPLTLF</sequence>
<dbReference type="Proteomes" id="UP001060215">
    <property type="component" value="Chromosome 4"/>
</dbReference>
<dbReference type="EMBL" id="CM045761">
    <property type="protein sequence ID" value="KAI8014652.1"/>
    <property type="molecule type" value="Genomic_DNA"/>
</dbReference>
<evidence type="ECO:0000313" key="2">
    <source>
        <dbReference type="Proteomes" id="UP001060215"/>
    </source>
</evidence>
<reference evidence="1 2" key="1">
    <citation type="journal article" date="2022" name="Plant J.">
        <title>Chromosome-level genome of Camellia lanceoleosa provides a valuable resource for understanding genome evolution and self-incompatibility.</title>
        <authorList>
            <person name="Gong W."/>
            <person name="Xiao S."/>
            <person name="Wang L."/>
            <person name="Liao Z."/>
            <person name="Chang Y."/>
            <person name="Mo W."/>
            <person name="Hu G."/>
            <person name="Li W."/>
            <person name="Zhao G."/>
            <person name="Zhu H."/>
            <person name="Hu X."/>
            <person name="Ji K."/>
            <person name="Xiang X."/>
            <person name="Song Q."/>
            <person name="Yuan D."/>
            <person name="Jin S."/>
            <person name="Zhang L."/>
        </authorList>
    </citation>
    <scope>NUCLEOTIDE SEQUENCE [LARGE SCALE GENOMIC DNA]</scope>
    <source>
        <strain evidence="1">SQ_2022a</strain>
    </source>
</reference>
<accession>A0ACC0HQ63</accession>
<gene>
    <name evidence="1" type="ORF">LOK49_LG05G03018</name>
</gene>
<proteinExistence type="predicted"/>
<name>A0ACC0HQ63_9ERIC</name>
<keyword evidence="2" id="KW-1185">Reference proteome</keyword>
<comment type="caution">
    <text evidence="1">The sequence shown here is derived from an EMBL/GenBank/DDBJ whole genome shotgun (WGS) entry which is preliminary data.</text>
</comment>
<organism evidence="1 2">
    <name type="scientific">Camellia lanceoleosa</name>
    <dbReference type="NCBI Taxonomy" id="1840588"/>
    <lineage>
        <taxon>Eukaryota</taxon>
        <taxon>Viridiplantae</taxon>
        <taxon>Streptophyta</taxon>
        <taxon>Embryophyta</taxon>
        <taxon>Tracheophyta</taxon>
        <taxon>Spermatophyta</taxon>
        <taxon>Magnoliopsida</taxon>
        <taxon>eudicotyledons</taxon>
        <taxon>Gunneridae</taxon>
        <taxon>Pentapetalae</taxon>
        <taxon>asterids</taxon>
        <taxon>Ericales</taxon>
        <taxon>Theaceae</taxon>
        <taxon>Camellia</taxon>
    </lineage>
</organism>